<organism evidence="2 3">
    <name type="scientific">Pleuronectes platessa</name>
    <name type="common">European plaice</name>
    <dbReference type="NCBI Taxonomy" id="8262"/>
    <lineage>
        <taxon>Eukaryota</taxon>
        <taxon>Metazoa</taxon>
        <taxon>Chordata</taxon>
        <taxon>Craniata</taxon>
        <taxon>Vertebrata</taxon>
        <taxon>Euteleostomi</taxon>
        <taxon>Actinopterygii</taxon>
        <taxon>Neopterygii</taxon>
        <taxon>Teleostei</taxon>
        <taxon>Neoteleostei</taxon>
        <taxon>Acanthomorphata</taxon>
        <taxon>Carangaria</taxon>
        <taxon>Pleuronectiformes</taxon>
        <taxon>Pleuronectoidei</taxon>
        <taxon>Pleuronectidae</taxon>
        <taxon>Pleuronectes</taxon>
    </lineage>
</organism>
<evidence type="ECO:0000313" key="3">
    <source>
        <dbReference type="Proteomes" id="UP001153269"/>
    </source>
</evidence>
<dbReference type="Proteomes" id="UP001153269">
    <property type="component" value="Unassembled WGS sequence"/>
</dbReference>
<proteinExistence type="predicted"/>
<dbReference type="AlphaFoldDB" id="A0A9N7YBS9"/>
<feature type="compositionally biased region" description="Basic and acidic residues" evidence="1">
    <location>
        <begin position="52"/>
        <end position="64"/>
    </location>
</feature>
<feature type="region of interest" description="Disordered" evidence="1">
    <location>
        <begin position="45"/>
        <end position="64"/>
    </location>
</feature>
<feature type="compositionally biased region" description="Basic and acidic residues" evidence="1">
    <location>
        <begin position="109"/>
        <end position="120"/>
    </location>
</feature>
<feature type="region of interest" description="Disordered" evidence="1">
    <location>
        <begin position="107"/>
        <end position="153"/>
    </location>
</feature>
<comment type="caution">
    <text evidence="2">The sequence shown here is derived from an EMBL/GenBank/DDBJ whole genome shotgun (WGS) entry which is preliminary data.</text>
</comment>
<gene>
    <name evidence="2" type="ORF">PLEPLA_LOCUS7779</name>
</gene>
<keyword evidence="3" id="KW-1185">Reference proteome</keyword>
<evidence type="ECO:0000313" key="2">
    <source>
        <dbReference type="EMBL" id="CAB1419928.1"/>
    </source>
</evidence>
<accession>A0A9N7YBS9</accession>
<protein>
    <submittedName>
        <fullName evidence="2">Uncharacterized protein</fullName>
    </submittedName>
</protein>
<dbReference type="EMBL" id="CADEAL010000422">
    <property type="protein sequence ID" value="CAB1419928.1"/>
    <property type="molecule type" value="Genomic_DNA"/>
</dbReference>
<reference evidence="2" key="1">
    <citation type="submission" date="2020-03" db="EMBL/GenBank/DDBJ databases">
        <authorList>
            <person name="Weist P."/>
        </authorList>
    </citation>
    <scope>NUCLEOTIDE SEQUENCE</scope>
</reference>
<sequence length="198" mass="21335">MAVQLLCVCLVSQDDPHDFTPCDTLFMLREGEEEWSGGGEIQIHQLHGGAGRGREGAREGGERGRLTDARLGILPSIERETRLCPGPFRQAPDPCLPSFNCRLEQGGVAREEEERLEPRALSDSPGQPIGSPSASAPLCSGGGRGRAGRLPKTRVRVGPVHKVISANGSARASLHWPIGERCEEGGVFGRFMYKTPNV</sequence>
<evidence type="ECO:0000256" key="1">
    <source>
        <dbReference type="SAM" id="MobiDB-lite"/>
    </source>
</evidence>
<name>A0A9N7YBS9_PLEPL</name>